<feature type="region of interest" description="Disordered" evidence="1">
    <location>
        <begin position="398"/>
        <end position="436"/>
    </location>
</feature>
<dbReference type="NCBIfam" id="TIGR01640">
    <property type="entry name" value="F_box_assoc_1"/>
    <property type="match status" value="1"/>
</dbReference>
<dbReference type="SMART" id="SM00256">
    <property type="entry name" value="FBOX"/>
    <property type="match status" value="1"/>
</dbReference>
<dbReference type="OrthoDB" id="5319261at2759"/>
<dbReference type="Proteomes" id="UP000554482">
    <property type="component" value="Unassembled WGS sequence"/>
</dbReference>
<feature type="compositionally biased region" description="Basic residues" evidence="1">
    <location>
        <begin position="422"/>
        <end position="436"/>
    </location>
</feature>
<dbReference type="CDD" id="cd22157">
    <property type="entry name" value="F-box_AtFBW1-like"/>
    <property type="match status" value="1"/>
</dbReference>
<dbReference type="SUPFAM" id="SSF81383">
    <property type="entry name" value="F-box domain"/>
    <property type="match status" value="1"/>
</dbReference>
<dbReference type="AlphaFoldDB" id="A0A7J6VVB4"/>
<feature type="domain" description="F-box" evidence="2">
    <location>
        <begin position="7"/>
        <end position="52"/>
    </location>
</feature>
<dbReference type="InterPro" id="IPR013187">
    <property type="entry name" value="F-box-assoc_dom_typ3"/>
</dbReference>
<dbReference type="InterPro" id="IPR017451">
    <property type="entry name" value="F-box-assoc_interact_dom"/>
</dbReference>
<evidence type="ECO:0000256" key="1">
    <source>
        <dbReference type="SAM" id="MobiDB-lite"/>
    </source>
</evidence>
<gene>
    <name evidence="3" type="ORF">FRX31_021768</name>
</gene>
<evidence type="ECO:0000259" key="2">
    <source>
        <dbReference type="PROSITE" id="PS50181"/>
    </source>
</evidence>
<dbReference type="InterPro" id="IPR001810">
    <property type="entry name" value="F-box_dom"/>
</dbReference>
<dbReference type="EMBL" id="JABWDY010026511">
    <property type="protein sequence ID" value="KAF5188647.1"/>
    <property type="molecule type" value="Genomic_DNA"/>
</dbReference>
<protein>
    <submittedName>
        <fullName evidence="3">F-box protein cpr1</fullName>
    </submittedName>
</protein>
<dbReference type="Pfam" id="PF08268">
    <property type="entry name" value="FBA_3"/>
    <property type="match status" value="1"/>
</dbReference>
<dbReference type="InterPro" id="IPR050796">
    <property type="entry name" value="SCF_F-box_component"/>
</dbReference>
<keyword evidence="4" id="KW-1185">Reference proteome</keyword>
<comment type="caution">
    <text evidence="3">The sequence shown here is derived from an EMBL/GenBank/DDBJ whole genome shotgun (WGS) entry which is preliminary data.</text>
</comment>
<organism evidence="3 4">
    <name type="scientific">Thalictrum thalictroides</name>
    <name type="common">Rue-anemone</name>
    <name type="synonym">Anemone thalictroides</name>
    <dbReference type="NCBI Taxonomy" id="46969"/>
    <lineage>
        <taxon>Eukaryota</taxon>
        <taxon>Viridiplantae</taxon>
        <taxon>Streptophyta</taxon>
        <taxon>Embryophyta</taxon>
        <taxon>Tracheophyta</taxon>
        <taxon>Spermatophyta</taxon>
        <taxon>Magnoliopsida</taxon>
        <taxon>Ranunculales</taxon>
        <taxon>Ranunculaceae</taxon>
        <taxon>Thalictroideae</taxon>
        <taxon>Thalictrum</taxon>
    </lineage>
</organism>
<reference evidence="3 4" key="1">
    <citation type="submission" date="2020-06" db="EMBL/GenBank/DDBJ databases">
        <title>Transcriptomic and genomic resources for Thalictrum thalictroides and T. hernandezii: Facilitating candidate gene discovery in an emerging model plant lineage.</title>
        <authorList>
            <person name="Arias T."/>
            <person name="Riano-Pachon D.M."/>
            <person name="Di Stilio V.S."/>
        </authorList>
    </citation>
    <scope>NUCLEOTIDE SEQUENCE [LARGE SCALE GENOMIC DNA]</scope>
    <source>
        <strain evidence="4">cv. WT478/WT964</strain>
        <tissue evidence="3">Leaves</tissue>
    </source>
</reference>
<dbReference type="PROSITE" id="PS50181">
    <property type="entry name" value="FBOX"/>
    <property type="match status" value="1"/>
</dbReference>
<name>A0A7J6VVB4_THATH</name>
<dbReference type="Pfam" id="PF12937">
    <property type="entry name" value="F-box-like"/>
    <property type="match status" value="1"/>
</dbReference>
<sequence>MKTQATKRGLISLPEEILFDVFSRLLIKDLFRFRSVCKDWKKVITDSYFVDMHNARKNPDQYGSNFLIKCCTSTSDETLIYFVDYENHDTTSSKAFNINFKLPYSTKIKLVGSSNGLLCLCSLPDHEAYYICNPLTREVWHLPRPYDLDKDCEKKMSHYSAPLGFAFDKTTNTYKVVFTWCFYDKIYDHSKLKSGVGIYTLGSGKWRRVEDVPARRFFNPQETSQVLVNGALHWILLCEPKSELYNSIGAIDIQSESFRAFKMPREYYGAHRTLGVLQESLCVIDDICAGFVDAAVVFWVMKDYGNKDSWRKEYIVKKDMLGPLQRARSFKFFNTRKPKTVLLYGDKDDQGYYDLENKEFKHTLNNGIQPSSNKVEAVVVHLGSLISPKRIDFPSAQMISKTPARTRPKRKLSSAQTSKTPGHTRPKQKLKKSLRS</sequence>
<proteinExistence type="predicted"/>
<dbReference type="PANTHER" id="PTHR31672">
    <property type="entry name" value="BNACNNG10540D PROTEIN"/>
    <property type="match status" value="1"/>
</dbReference>
<dbReference type="Gene3D" id="1.20.1280.50">
    <property type="match status" value="1"/>
</dbReference>
<evidence type="ECO:0000313" key="3">
    <source>
        <dbReference type="EMBL" id="KAF5188647.1"/>
    </source>
</evidence>
<dbReference type="InterPro" id="IPR036047">
    <property type="entry name" value="F-box-like_dom_sf"/>
</dbReference>
<evidence type="ECO:0000313" key="4">
    <source>
        <dbReference type="Proteomes" id="UP000554482"/>
    </source>
</evidence>
<dbReference type="PANTHER" id="PTHR31672:SF13">
    <property type="entry name" value="F-BOX PROTEIN CPR30-LIKE"/>
    <property type="match status" value="1"/>
</dbReference>
<accession>A0A7J6VVB4</accession>